<protein>
    <submittedName>
        <fullName evidence="1">Uncharacterized protein</fullName>
    </submittedName>
</protein>
<dbReference type="AlphaFoldDB" id="A0A132B2J6"/>
<dbReference type="KEGG" id="psco:LY89DRAFT_408953"/>
<accession>A0A132B2J6</accession>
<reference evidence="1 2" key="1">
    <citation type="submission" date="2015-10" db="EMBL/GenBank/DDBJ databases">
        <title>Full genome of DAOMC 229536 Phialocephala scopiformis, a fungal endophyte of spruce producing the potent anti-insectan compound rugulosin.</title>
        <authorList>
            <consortium name="DOE Joint Genome Institute"/>
            <person name="Walker A.K."/>
            <person name="Frasz S.L."/>
            <person name="Seifert K.A."/>
            <person name="Miller J.D."/>
            <person name="Mondo S.J."/>
            <person name="Labutti K."/>
            <person name="Lipzen A."/>
            <person name="Dockter R."/>
            <person name="Kennedy M."/>
            <person name="Grigoriev I.V."/>
            <person name="Spatafora J.W."/>
        </authorList>
    </citation>
    <scope>NUCLEOTIDE SEQUENCE [LARGE SCALE GENOMIC DNA]</scope>
    <source>
        <strain evidence="1 2">CBS 120377</strain>
    </source>
</reference>
<name>A0A132B2J6_MOLSC</name>
<keyword evidence="2" id="KW-1185">Reference proteome</keyword>
<evidence type="ECO:0000313" key="1">
    <source>
        <dbReference type="EMBL" id="KUJ06616.1"/>
    </source>
</evidence>
<dbReference type="InParanoid" id="A0A132B2J6"/>
<organism evidence="1 2">
    <name type="scientific">Mollisia scopiformis</name>
    <name type="common">Conifer needle endophyte fungus</name>
    <name type="synonym">Phialocephala scopiformis</name>
    <dbReference type="NCBI Taxonomy" id="149040"/>
    <lineage>
        <taxon>Eukaryota</taxon>
        <taxon>Fungi</taxon>
        <taxon>Dikarya</taxon>
        <taxon>Ascomycota</taxon>
        <taxon>Pezizomycotina</taxon>
        <taxon>Leotiomycetes</taxon>
        <taxon>Helotiales</taxon>
        <taxon>Mollisiaceae</taxon>
        <taxon>Mollisia</taxon>
    </lineage>
</organism>
<dbReference type="RefSeq" id="XP_018060971.1">
    <property type="nucleotide sequence ID" value="XM_018207305.1"/>
</dbReference>
<proteinExistence type="predicted"/>
<dbReference type="EMBL" id="KQ947445">
    <property type="protein sequence ID" value="KUJ06616.1"/>
    <property type="molecule type" value="Genomic_DNA"/>
</dbReference>
<sequence>MDTKASPMTTMEKCQDLLKLAEYLQTKSNDITESVCVVLEDLSRNAMKPWELLTVDDLVGFLGINNYVQDMTGIWKQLAPMVAPILAATAMWRRTLPEFRHYSSPTSKFETVTTGNVEFETILQEEITAILQGAYWARVEGVGSQGNIAWYVTDAAGRNLCIFEDEGVFRSLCIHRGFWLRPEFVTRYDLCIPRPK</sequence>
<evidence type="ECO:0000313" key="2">
    <source>
        <dbReference type="Proteomes" id="UP000070700"/>
    </source>
</evidence>
<dbReference type="GeneID" id="28817031"/>
<dbReference type="Proteomes" id="UP000070700">
    <property type="component" value="Unassembled WGS sequence"/>
</dbReference>
<gene>
    <name evidence="1" type="ORF">LY89DRAFT_408953</name>
</gene>